<reference evidence="11 12" key="1">
    <citation type="journal article" date="2012" name="J. Bacteriol.">
        <title>Draft Genome Sequence of Cecembia lonarensis Strain LW9T, Isolated from Lonar Lake, a Haloalkaline Lake in India.</title>
        <authorList>
            <person name="Shivaji S."/>
            <person name="Ara S."/>
            <person name="Singh A."/>
            <person name="Pinnaka A.K."/>
        </authorList>
    </citation>
    <scope>NUCLEOTIDE SEQUENCE [LARGE SCALE GENOMIC DNA]</scope>
    <source>
        <strain evidence="11 12">LW9</strain>
    </source>
</reference>
<comment type="caution">
    <text evidence="11">The sequence shown here is derived from an EMBL/GenBank/DDBJ whole genome shotgun (WGS) entry which is preliminary data.</text>
</comment>
<keyword evidence="2 11" id="KW-0413">Isomerase</keyword>
<dbReference type="InterPro" id="IPR020103">
    <property type="entry name" value="PsdUridine_synth_cat_dom_sf"/>
</dbReference>
<keyword evidence="12" id="KW-1185">Reference proteome</keyword>
<dbReference type="RefSeq" id="WP_009184693.1">
    <property type="nucleotide sequence ID" value="NZ_AMGM01000019.1"/>
</dbReference>
<dbReference type="GO" id="GO:0003723">
    <property type="term" value="F:RNA binding"/>
    <property type="evidence" value="ECO:0007669"/>
    <property type="project" value="InterPro"/>
</dbReference>
<dbReference type="Gene3D" id="3.30.2350.10">
    <property type="entry name" value="Pseudouridine synthase"/>
    <property type="match status" value="1"/>
</dbReference>
<comment type="catalytic activity">
    <reaction evidence="3">
        <text>uridine(65) in tRNA = pseudouridine(65) in tRNA</text>
        <dbReference type="Rhea" id="RHEA:42536"/>
        <dbReference type="Rhea" id="RHEA-COMP:10103"/>
        <dbReference type="Rhea" id="RHEA-COMP:10104"/>
        <dbReference type="ChEBI" id="CHEBI:65314"/>
        <dbReference type="ChEBI" id="CHEBI:65315"/>
        <dbReference type="EC" id="5.4.99.26"/>
    </reaction>
</comment>
<evidence type="ECO:0000256" key="8">
    <source>
        <dbReference type="ARBA" id="ARBA00041975"/>
    </source>
</evidence>
<dbReference type="PANTHER" id="PTHR21600:SF56">
    <property type="entry name" value="TRNA PSEUDOURIDINE SYNTHASE C"/>
    <property type="match status" value="1"/>
</dbReference>
<dbReference type="EMBL" id="AMGM01000019">
    <property type="protein sequence ID" value="EKB49752.1"/>
    <property type="molecule type" value="Genomic_DNA"/>
</dbReference>
<evidence type="ECO:0000256" key="6">
    <source>
        <dbReference type="ARBA" id="ARBA00040675"/>
    </source>
</evidence>
<evidence type="ECO:0000256" key="7">
    <source>
        <dbReference type="ARBA" id="ARBA00041803"/>
    </source>
</evidence>
<evidence type="ECO:0000256" key="3">
    <source>
        <dbReference type="ARBA" id="ARBA00036607"/>
    </source>
</evidence>
<dbReference type="InterPro" id="IPR006145">
    <property type="entry name" value="PsdUridine_synth_RsuA/RluA"/>
</dbReference>
<accession>K1LC47</accession>
<dbReference type="PANTHER" id="PTHR21600">
    <property type="entry name" value="MITOCHONDRIAL RNA PSEUDOURIDINE SYNTHASE"/>
    <property type="match status" value="1"/>
</dbReference>
<evidence type="ECO:0000256" key="2">
    <source>
        <dbReference type="ARBA" id="ARBA00023235"/>
    </source>
</evidence>
<dbReference type="AlphaFoldDB" id="K1LC47"/>
<organism evidence="11 12">
    <name type="scientific">Cecembia lonarensis (strain CCUG 58316 / KCTC 22772 / LW9)</name>
    <dbReference type="NCBI Taxonomy" id="1225176"/>
    <lineage>
        <taxon>Bacteria</taxon>
        <taxon>Pseudomonadati</taxon>
        <taxon>Bacteroidota</taxon>
        <taxon>Cytophagia</taxon>
        <taxon>Cytophagales</taxon>
        <taxon>Cyclobacteriaceae</taxon>
        <taxon>Cecembia</taxon>
    </lineage>
</organism>
<evidence type="ECO:0000256" key="9">
    <source>
        <dbReference type="ARBA" id="ARBA00043049"/>
    </source>
</evidence>
<feature type="domain" description="Pseudouridine synthase RsuA/RluA-like" evidence="10">
    <location>
        <begin position="13"/>
        <end position="165"/>
    </location>
</feature>
<evidence type="ECO:0000313" key="11">
    <source>
        <dbReference type="EMBL" id="EKB49752.1"/>
    </source>
</evidence>
<evidence type="ECO:0000256" key="4">
    <source>
        <dbReference type="ARBA" id="ARBA00037670"/>
    </source>
</evidence>
<dbReference type="OrthoDB" id="835205at2"/>
<evidence type="ECO:0000256" key="5">
    <source>
        <dbReference type="ARBA" id="ARBA00038943"/>
    </source>
</evidence>
<name>K1LC47_CECL9</name>
<protein>
    <recommendedName>
        <fullName evidence="6">tRNA pseudouridine synthase C</fullName>
        <ecNumber evidence="5">5.4.99.26</ecNumber>
    </recommendedName>
    <alternativeName>
        <fullName evidence="8">tRNA pseudouridine(65) synthase</fullName>
    </alternativeName>
    <alternativeName>
        <fullName evidence="9">tRNA pseudouridylate synthase C</fullName>
    </alternativeName>
    <alternativeName>
        <fullName evidence="7">tRNA-uridine isomerase C</fullName>
    </alternativeName>
</protein>
<dbReference type="Pfam" id="PF00849">
    <property type="entry name" value="PseudoU_synth_2"/>
    <property type="match status" value="1"/>
</dbReference>
<dbReference type="Proteomes" id="UP000004478">
    <property type="component" value="Unassembled WGS sequence"/>
</dbReference>
<evidence type="ECO:0000256" key="1">
    <source>
        <dbReference type="ARBA" id="ARBA00022694"/>
    </source>
</evidence>
<dbReference type="InterPro" id="IPR006224">
    <property type="entry name" value="PsdUridine_synth_RluA-like_CS"/>
</dbReference>
<evidence type="ECO:0000313" key="12">
    <source>
        <dbReference type="Proteomes" id="UP000004478"/>
    </source>
</evidence>
<evidence type="ECO:0000259" key="10">
    <source>
        <dbReference type="Pfam" id="PF00849"/>
    </source>
</evidence>
<dbReference type="EC" id="5.4.99.26" evidence="5"/>
<dbReference type="GO" id="GO:0008033">
    <property type="term" value="P:tRNA processing"/>
    <property type="evidence" value="ECO:0007669"/>
    <property type="project" value="UniProtKB-KW"/>
</dbReference>
<dbReference type="InterPro" id="IPR050188">
    <property type="entry name" value="RluA_PseudoU_synthase"/>
</dbReference>
<keyword evidence="1" id="KW-0819">tRNA processing</keyword>
<comment type="function">
    <text evidence="4">Responsible for synthesis of pseudouridine from uracil-65 in transfer RNAs.</text>
</comment>
<proteinExistence type="predicted"/>
<dbReference type="PROSITE" id="PS01129">
    <property type="entry name" value="PSI_RLU"/>
    <property type="match status" value="1"/>
</dbReference>
<dbReference type="SUPFAM" id="SSF55120">
    <property type="entry name" value="Pseudouridine synthase"/>
    <property type="match status" value="1"/>
</dbReference>
<gene>
    <name evidence="11" type="primary">truC</name>
    <name evidence="11" type="ORF">B879_01659</name>
</gene>
<dbReference type="GO" id="GO:0160149">
    <property type="term" value="F:tRNA pseudouridine(65) synthase activity"/>
    <property type="evidence" value="ECO:0007669"/>
    <property type="project" value="UniProtKB-EC"/>
</dbReference>
<dbReference type="PATRIC" id="fig|1225176.3.peg.1770"/>
<sequence>MSQKLEIIFEDDHLIAINKPAGVLVHRTSLAKEEEELLAVQMLRNQIQKKVYPLHRIDRPTSGVLLFGKDSETTSMLQPLFPTDKVNKLYLSVVRGYVSEHGIIEQPLKKKLHGELQEAKTEFWRLSQTEIPFASSPRYSTSRYSLIKVYPHTGRMHQIRRHMAHARHYVIGDNTHGDNKQNNFFRRQFDFHHMLLHAWKLNFKHPHSEKNITIKAPLPPYFEAILKTLGLNFT</sequence>
<dbReference type="GO" id="GO:0000455">
    <property type="term" value="P:enzyme-directed rRNA pseudouridine synthesis"/>
    <property type="evidence" value="ECO:0007669"/>
    <property type="project" value="TreeGrafter"/>
</dbReference>